<dbReference type="AlphaFoldDB" id="A0A183I6K1"/>
<dbReference type="WBParaSite" id="OFLC_0001537401-mRNA-1">
    <property type="protein sequence ID" value="OFLC_0001537401-mRNA-1"/>
    <property type="gene ID" value="OFLC_0001537401"/>
</dbReference>
<keyword evidence="2" id="KW-1185">Reference proteome</keyword>
<dbReference type="EMBL" id="UZAJ01042014">
    <property type="protein sequence ID" value="VDP21518.1"/>
    <property type="molecule type" value="Genomic_DNA"/>
</dbReference>
<evidence type="ECO:0000313" key="2">
    <source>
        <dbReference type="Proteomes" id="UP000267606"/>
    </source>
</evidence>
<dbReference type="Proteomes" id="UP000267606">
    <property type="component" value="Unassembled WGS sequence"/>
</dbReference>
<name>A0A183I6K1_9BILA</name>
<organism evidence="3">
    <name type="scientific">Onchocerca flexuosa</name>
    <dbReference type="NCBI Taxonomy" id="387005"/>
    <lineage>
        <taxon>Eukaryota</taxon>
        <taxon>Metazoa</taxon>
        <taxon>Ecdysozoa</taxon>
        <taxon>Nematoda</taxon>
        <taxon>Chromadorea</taxon>
        <taxon>Rhabditida</taxon>
        <taxon>Spirurina</taxon>
        <taxon>Spiruromorpha</taxon>
        <taxon>Filarioidea</taxon>
        <taxon>Onchocercidae</taxon>
        <taxon>Onchocerca</taxon>
    </lineage>
</organism>
<evidence type="ECO:0000313" key="3">
    <source>
        <dbReference type="WBParaSite" id="OFLC_0001537401-mRNA-1"/>
    </source>
</evidence>
<proteinExistence type="predicted"/>
<gene>
    <name evidence="1" type="ORF">OFLC_LOCUS15362</name>
</gene>
<accession>A0A183I6K1</accession>
<sequence>MIPRRKQYFGICMLKMKYVALIFIHKVNSLPLVLRVENGLYIVIRIGRKFIRLRRERTMRLQPCDFQQLAIFWLSQPKEKNYQFMPYRVIFDTMLKYQRLRN</sequence>
<reference evidence="3" key="1">
    <citation type="submission" date="2016-06" db="UniProtKB">
        <authorList>
            <consortium name="WormBaseParasite"/>
        </authorList>
    </citation>
    <scope>IDENTIFICATION</scope>
</reference>
<evidence type="ECO:0000313" key="1">
    <source>
        <dbReference type="EMBL" id="VDP21518.1"/>
    </source>
</evidence>
<reference evidence="1 2" key="2">
    <citation type="submission" date="2018-11" db="EMBL/GenBank/DDBJ databases">
        <authorList>
            <consortium name="Pathogen Informatics"/>
        </authorList>
    </citation>
    <scope>NUCLEOTIDE SEQUENCE [LARGE SCALE GENOMIC DNA]</scope>
</reference>
<protein>
    <submittedName>
        <fullName evidence="1 3">Uncharacterized protein</fullName>
    </submittedName>
</protein>